<dbReference type="Pfam" id="PF12349">
    <property type="entry name" value="Sterol-sensing"/>
    <property type="match status" value="1"/>
</dbReference>
<evidence type="ECO:0000259" key="2">
    <source>
        <dbReference type="PROSITE" id="PS50156"/>
    </source>
</evidence>
<feature type="transmembrane region" description="Helical" evidence="1">
    <location>
        <begin position="99"/>
        <end position="120"/>
    </location>
</feature>
<organism evidence="3 4">
    <name type="scientific">Citrus sinensis</name>
    <name type="common">Sweet orange</name>
    <name type="synonym">Citrus aurantium var. sinensis</name>
    <dbReference type="NCBI Taxonomy" id="2711"/>
    <lineage>
        <taxon>Eukaryota</taxon>
        <taxon>Viridiplantae</taxon>
        <taxon>Streptophyta</taxon>
        <taxon>Embryophyta</taxon>
        <taxon>Tracheophyta</taxon>
        <taxon>Spermatophyta</taxon>
        <taxon>Magnoliopsida</taxon>
        <taxon>eudicotyledons</taxon>
        <taxon>Gunneridae</taxon>
        <taxon>Pentapetalae</taxon>
        <taxon>rosids</taxon>
        <taxon>malvids</taxon>
        <taxon>Sapindales</taxon>
        <taxon>Rutaceae</taxon>
        <taxon>Aurantioideae</taxon>
        <taxon>Citrus</taxon>
    </lineage>
</organism>
<keyword evidence="1" id="KW-1133">Transmembrane helix</keyword>
<keyword evidence="1" id="KW-0812">Transmembrane</keyword>
<dbReference type="InterPro" id="IPR000731">
    <property type="entry name" value="SSD"/>
</dbReference>
<dbReference type="EMBL" id="KK784895">
    <property type="protein sequence ID" value="KDO68333.1"/>
    <property type="molecule type" value="Genomic_DNA"/>
</dbReference>
<dbReference type="Proteomes" id="UP000027120">
    <property type="component" value="Unassembled WGS sequence"/>
</dbReference>
<keyword evidence="1" id="KW-0472">Membrane</keyword>
<dbReference type="EMBL" id="KK784895">
    <property type="protein sequence ID" value="KDO68331.1"/>
    <property type="molecule type" value="Genomic_DNA"/>
</dbReference>
<evidence type="ECO:0000313" key="3">
    <source>
        <dbReference type="EMBL" id="KDO68332.1"/>
    </source>
</evidence>
<dbReference type="PANTHER" id="PTHR45727">
    <property type="entry name" value="NPC INTRACELLULAR CHOLESTEROL TRANSPORTER 1"/>
    <property type="match status" value="1"/>
</dbReference>
<protein>
    <recommendedName>
        <fullName evidence="2">SSD domain-containing protein</fullName>
    </recommendedName>
</protein>
<reference evidence="3 4" key="1">
    <citation type="submission" date="2014-04" db="EMBL/GenBank/DDBJ databases">
        <authorList>
            <consortium name="International Citrus Genome Consortium"/>
            <person name="Gmitter F."/>
            <person name="Chen C."/>
            <person name="Farmerie W."/>
            <person name="Harkins T."/>
            <person name="Desany B."/>
            <person name="Mohiuddin M."/>
            <person name="Kodira C."/>
            <person name="Borodovsky M."/>
            <person name="Lomsadze A."/>
            <person name="Burns P."/>
            <person name="Jenkins J."/>
            <person name="Prochnik S."/>
            <person name="Shu S."/>
            <person name="Chapman J."/>
            <person name="Pitluck S."/>
            <person name="Schmutz J."/>
            <person name="Rokhsar D."/>
        </authorList>
    </citation>
    <scope>NUCLEOTIDE SEQUENCE</scope>
</reference>
<dbReference type="PROSITE" id="PS50156">
    <property type="entry name" value="SSD"/>
    <property type="match status" value="1"/>
</dbReference>
<feature type="domain" description="SSD" evidence="2">
    <location>
        <begin position="1"/>
        <end position="151"/>
    </location>
</feature>
<feature type="transmembrane region" description="Helical" evidence="1">
    <location>
        <begin position="59"/>
        <end position="79"/>
    </location>
</feature>
<dbReference type="AlphaFoldDB" id="A0A067FY06"/>
<dbReference type="InterPro" id="IPR053958">
    <property type="entry name" value="HMGCR/SNAP/NPC1-like_SSD"/>
</dbReference>
<gene>
    <name evidence="3" type="ORF">CISIN_1g0072031mg</name>
</gene>
<evidence type="ECO:0000256" key="1">
    <source>
        <dbReference type="SAM" id="Phobius"/>
    </source>
</evidence>
<dbReference type="EMBL" id="KK784895">
    <property type="protein sequence ID" value="KDO68334.1"/>
    <property type="molecule type" value="Genomic_DNA"/>
</dbReference>
<feature type="transmembrane region" description="Helical" evidence="1">
    <location>
        <begin position="127"/>
        <end position="150"/>
    </location>
</feature>
<keyword evidence="4" id="KW-1185">Reference proteome</keyword>
<feature type="non-terminal residue" evidence="3">
    <location>
        <position position="151"/>
    </location>
</feature>
<accession>A0A067FY06</accession>
<name>A0A067FY06_CITSI</name>
<evidence type="ECO:0000313" key="4">
    <source>
        <dbReference type="Proteomes" id="UP000027120"/>
    </source>
</evidence>
<dbReference type="EMBL" id="KK784895">
    <property type="protein sequence ID" value="KDO68332.1"/>
    <property type="molecule type" value="Genomic_DNA"/>
</dbReference>
<proteinExistence type="predicted"/>
<feature type="transmembrane region" description="Helical" evidence="1">
    <location>
        <begin position="24"/>
        <end position="47"/>
    </location>
</feature>
<dbReference type="PANTHER" id="PTHR45727:SF2">
    <property type="entry name" value="NPC INTRACELLULAR CHOLESTEROL TRANSPORTER 1"/>
    <property type="match status" value="1"/>
</dbReference>
<sequence length="151" mass="16104">MFAYISVALGDTPRFSSFYVSSKVLLGLSGVILVMLSVLGSVGFFSAIGVKSTLIIMEVIPFLVLAVGVDNMCILVNAVKRQPMELVLETRISNALVEVGPSITLASLSEFLAFAVGSFIPMPACRVFSMFAALAVLLDFFLQVTAFVALI</sequence>
<dbReference type="STRING" id="2711.A0A067FY06"/>
<dbReference type="Gene3D" id="1.20.1640.10">
    <property type="entry name" value="Multidrug efflux transporter AcrB transmembrane domain"/>
    <property type="match status" value="1"/>
</dbReference>
<dbReference type="SUPFAM" id="SSF82866">
    <property type="entry name" value="Multidrug efflux transporter AcrB transmembrane domain"/>
    <property type="match status" value="1"/>
</dbReference>